<feature type="domain" description="DUF883" evidence="9">
    <location>
        <begin position="12"/>
        <end position="63"/>
    </location>
</feature>
<feature type="transmembrane region" description="Helical" evidence="8">
    <location>
        <begin position="85"/>
        <end position="103"/>
    </location>
</feature>
<keyword evidence="5 8" id="KW-0812">Transmembrane</keyword>
<evidence type="ECO:0000256" key="3">
    <source>
        <dbReference type="ARBA" id="ARBA00022475"/>
    </source>
</evidence>
<evidence type="ECO:0000256" key="5">
    <source>
        <dbReference type="ARBA" id="ARBA00022692"/>
    </source>
</evidence>
<dbReference type="Pfam" id="PF19029">
    <property type="entry name" value="DUF883_C"/>
    <property type="match status" value="1"/>
</dbReference>
<dbReference type="Proteomes" id="UP000030063">
    <property type="component" value="Unassembled WGS sequence"/>
</dbReference>
<dbReference type="Pfam" id="PF05957">
    <property type="entry name" value="DUF883"/>
    <property type="match status" value="1"/>
</dbReference>
<protein>
    <submittedName>
        <fullName evidence="11">Membrane protein</fullName>
    </submittedName>
</protein>
<comment type="similarity">
    <text evidence="2">Belongs to the ElaB/YgaM/YqjD family.</text>
</comment>
<name>A0A0A1YE11_9PSED</name>
<dbReference type="STRING" id="1395571.TMS3_0121995"/>
<sequence length="105" mass="11558">MARNSTKPSSQDELLNEFQALVQDTEKLLQHSASLAGEQAEELREQIRTSLGRARSTLNNAEESLRERGKAAVQATEGYVQTHPWQTLGIAAGIGLLLGMLITRR</sequence>
<dbReference type="InterPro" id="IPR010279">
    <property type="entry name" value="YqjD/ElaB"/>
</dbReference>
<feature type="domain" description="DUF883" evidence="10">
    <location>
        <begin position="76"/>
        <end position="105"/>
    </location>
</feature>
<dbReference type="eggNOG" id="COG4575">
    <property type="taxonomic scope" value="Bacteria"/>
</dbReference>
<organism evidence="11 12">
    <name type="scientific">Pseudomonas taeanensis MS-3</name>
    <dbReference type="NCBI Taxonomy" id="1395571"/>
    <lineage>
        <taxon>Bacteria</taxon>
        <taxon>Pseudomonadati</taxon>
        <taxon>Pseudomonadota</taxon>
        <taxon>Gammaproteobacteria</taxon>
        <taxon>Pseudomonadales</taxon>
        <taxon>Pseudomonadaceae</taxon>
        <taxon>Pseudomonas</taxon>
    </lineage>
</organism>
<evidence type="ECO:0000256" key="2">
    <source>
        <dbReference type="ARBA" id="ARBA00010423"/>
    </source>
</evidence>
<dbReference type="EMBL" id="AWSQ01000009">
    <property type="protein sequence ID" value="KFX67882.1"/>
    <property type="molecule type" value="Genomic_DNA"/>
</dbReference>
<evidence type="ECO:0000259" key="10">
    <source>
        <dbReference type="Pfam" id="PF19029"/>
    </source>
</evidence>
<dbReference type="PANTHER" id="PTHR35893">
    <property type="entry name" value="INNER MEMBRANE PROTEIN-RELATED"/>
    <property type="match status" value="1"/>
</dbReference>
<keyword evidence="4" id="KW-0997">Cell inner membrane</keyword>
<accession>A0A0A1YE11</accession>
<evidence type="ECO:0000256" key="7">
    <source>
        <dbReference type="ARBA" id="ARBA00023136"/>
    </source>
</evidence>
<comment type="caution">
    <text evidence="11">The sequence shown here is derived from an EMBL/GenBank/DDBJ whole genome shotgun (WGS) entry which is preliminary data.</text>
</comment>
<keyword evidence="7 8" id="KW-0472">Membrane</keyword>
<evidence type="ECO:0000256" key="6">
    <source>
        <dbReference type="ARBA" id="ARBA00022989"/>
    </source>
</evidence>
<proteinExistence type="inferred from homology"/>
<evidence type="ECO:0000313" key="11">
    <source>
        <dbReference type="EMBL" id="KFX67882.1"/>
    </source>
</evidence>
<dbReference type="OrthoDB" id="5298386at2"/>
<evidence type="ECO:0000256" key="1">
    <source>
        <dbReference type="ARBA" id="ARBA00004377"/>
    </source>
</evidence>
<evidence type="ECO:0000313" key="12">
    <source>
        <dbReference type="Proteomes" id="UP000030063"/>
    </source>
</evidence>
<dbReference type="GO" id="GO:0005886">
    <property type="term" value="C:plasma membrane"/>
    <property type="evidence" value="ECO:0007669"/>
    <property type="project" value="UniProtKB-SubCell"/>
</dbReference>
<dbReference type="InterPro" id="IPR043604">
    <property type="entry name" value="DUF883_N"/>
</dbReference>
<comment type="subcellular location">
    <subcellularLocation>
        <location evidence="1">Cell inner membrane</location>
        <topology evidence="1">Single-pass membrane protein</topology>
    </subcellularLocation>
</comment>
<dbReference type="InterPro" id="IPR043605">
    <property type="entry name" value="DUF883_C"/>
</dbReference>
<dbReference type="GO" id="GO:0043022">
    <property type="term" value="F:ribosome binding"/>
    <property type="evidence" value="ECO:0007669"/>
    <property type="project" value="InterPro"/>
</dbReference>
<dbReference type="AlphaFoldDB" id="A0A0A1YE11"/>
<gene>
    <name evidence="11" type="ORF">TMS3_0121995</name>
</gene>
<evidence type="ECO:0000259" key="9">
    <source>
        <dbReference type="Pfam" id="PF05957"/>
    </source>
</evidence>
<keyword evidence="3" id="KW-1003">Cell membrane</keyword>
<reference evidence="11 12" key="1">
    <citation type="journal article" date="2014" name="Genome Announc.">
        <title>Draft Genome Sequence of Petroleum Oil-Degrading Marine Bacterium Pseudomonas taeanensis Strain MS-3, Isolated from a Crude Oil-Contaminated Seashore.</title>
        <authorList>
            <person name="Lee S.Y."/>
            <person name="Kim S.H."/>
            <person name="Lee D.G."/>
            <person name="Shin S."/>
            <person name="Yun S.H."/>
            <person name="Choi C.W."/>
            <person name="Chung Y.H."/>
            <person name="Choi J.S."/>
            <person name="Kahng H.Y."/>
            <person name="Kim S.I."/>
        </authorList>
    </citation>
    <scope>NUCLEOTIDE SEQUENCE [LARGE SCALE GENOMIC DNA]</scope>
    <source>
        <strain evidence="11 12">MS-3</strain>
    </source>
</reference>
<dbReference type="RefSeq" id="WP_025167346.1">
    <property type="nucleotide sequence ID" value="NZ_AWSQ01000009.1"/>
</dbReference>
<dbReference type="PANTHER" id="PTHR35893:SF3">
    <property type="entry name" value="INNER MEMBRANE PROTEIN"/>
    <property type="match status" value="1"/>
</dbReference>
<keyword evidence="12" id="KW-1185">Reference proteome</keyword>
<keyword evidence="6 8" id="KW-1133">Transmembrane helix</keyword>
<evidence type="ECO:0000256" key="8">
    <source>
        <dbReference type="SAM" id="Phobius"/>
    </source>
</evidence>
<evidence type="ECO:0000256" key="4">
    <source>
        <dbReference type="ARBA" id="ARBA00022519"/>
    </source>
</evidence>